<dbReference type="SUPFAM" id="SSF56112">
    <property type="entry name" value="Protein kinase-like (PK-like)"/>
    <property type="match status" value="1"/>
</dbReference>
<dbReference type="InterPro" id="IPR011009">
    <property type="entry name" value="Kinase-like_dom_sf"/>
</dbReference>
<dbReference type="AlphaFoldDB" id="A0A4S8LW46"/>
<keyword evidence="2" id="KW-0418">Kinase</keyword>
<dbReference type="Proteomes" id="UP000297245">
    <property type="component" value="Unassembled WGS sequence"/>
</dbReference>
<keyword evidence="3" id="KW-1185">Reference proteome</keyword>
<dbReference type="PROSITE" id="PS50011">
    <property type="entry name" value="PROTEIN_KINASE_DOM"/>
    <property type="match status" value="1"/>
</dbReference>
<dbReference type="GO" id="GO:0004674">
    <property type="term" value="F:protein serine/threonine kinase activity"/>
    <property type="evidence" value="ECO:0007669"/>
    <property type="project" value="TreeGrafter"/>
</dbReference>
<sequence length="365" mass="40800">MPTKPIDINGFSVSLIQSSLLSGDPKSGANDISVDADPQRYDSGRVFRIRFEWNPQNPTAAENEALQDDESWDLSVTALAQILPNLPMQSSILQAQTINGLFTVTSVEPLKLFFLPLPPDLQSIPQASINSLTCIKQLAENVDLVTMGKASTPLVFKHYPAIPDSYDPLLLEAQVFASVDSPYILKMKYVITDGGCFRGFLTPHHPYTLAKLLNDKTFPINWDLKIKWALSIAEGVAALHSHLAFCGDLRLENILISEERHLYLIDVGPLNGYCPPYIPPELDTEHIGVDFHQRTGPRDVYAVGIIFWAIATCNGWFGDDEVPRFGWKGDEDTPQWYVEMVNQCLATRPEARPSAEELAHRIRRL</sequence>
<dbReference type="PANTHER" id="PTHR44329:SF6">
    <property type="entry name" value="RECEPTOR-INTERACTING SERINE_THREONINE-PROTEIN KINASE 1"/>
    <property type="match status" value="1"/>
</dbReference>
<dbReference type="Gene3D" id="1.10.510.10">
    <property type="entry name" value="Transferase(Phosphotransferase) domain 1"/>
    <property type="match status" value="1"/>
</dbReference>
<dbReference type="OrthoDB" id="3257280at2759"/>
<reference evidence="2 3" key="1">
    <citation type="journal article" date="2019" name="Nat. Ecol. Evol.">
        <title>Megaphylogeny resolves global patterns of mushroom evolution.</title>
        <authorList>
            <person name="Varga T."/>
            <person name="Krizsan K."/>
            <person name="Foldi C."/>
            <person name="Dima B."/>
            <person name="Sanchez-Garcia M."/>
            <person name="Sanchez-Ramirez S."/>
            <person name="Szollosi G.J."/>
            <person name="Szarkandi J.G."/>
            <person name="Papp V."/>
            <person name="Albert L."/>
            <person name="Andreopoulos W."/>
            <person name="Angelini C."/>
            <person name="Antonin V."/>
            <person name="Barry K.W."/>
            <person name="Bougher N.L."/>
            <person name="Buchanan P."/>
            <person name="Buyck B."/>
            <person name="Bense V."/>
            <person name="Catcheside P."/>
            <person name="Chovatia M."/>
            <person name="Cooper J."/>
            <person name="Damon W."/>
            <person name="Desjardin D."/>
            <person name="Finy P."/>
            <person name="Geml J."/>
            <person name="Haridas S."/>
            <person name="Hughes K."/>
            <person name="Justo A."/>
            <person name="Karasinski D."/>
            <person name="Kautmanova I."/>
            <person name="Kiss B."/>
            <person name="Kocsube S."/>
            <person name="Kotiranta H."/>
            <person name="LaButti K.M."/>
            <person name="Lechner B.E."/>
            <person name="Liimatainen K."/>
            <person name="Lipzen A."/>
            <person name="Lukacs Z."/>
            <person name="Mihaltcheva S."/>
            <person name="Morgado L.N."/>
            <person name="Niskanen T."/>
            <person name="Noordeloos M.E."/>
            <person name="Ohm R.A."/>
            <person name="Ortiz-Santana B."/>
            <person name="Ovrebo C."/>
            <person name="Racz N."/>
            <person name="Riley R."/>
            <person name="Savchenko A."/>
            <person name="Shiryaev A."/>
            <person name="Soop K."/>
            <person name="Spirin V."/>
            <person name="Szebenyi C."/>
            <person name="Tomsovsky M."/>
            <person name="Tulloss R.E."/>
            <person name="Uehling J."/>
            <person name="Grigoriev I.V."/>
            <person name="Vagvolgyi C."/>
            <person name="Papp T."/>
            <person name="Martin F.M."/>
            <person name="Miettinen O."/>
            <person name="Hibbett D.S."/>
            <person name="Nagy L.G."/>
        </authorList>
    </citation>
    <scope>NUCLEOTIDE SEQUENCE [LARGE SCALE GENOMIC DNA]</scope>
    <source>
        <strain evidence="2 3">CBS 962.96</strain>
    </source>
</reference>
<evidence type="ECO:0000313" key="3">
    <source>
        <dbReference type="Proteomes" id="UP000297245"/>
    </source>
</evidence>
<proteinExistence type="predicted"/>
<protein>
    <submittedName>
        <fullName evidence="2">Kinase-like protein</fullName>
    </submittedName>
</protein>
<dbReference type="PANTHER" id="PTHR44329">
    <property type="entry name" value="SERINE/THREONINE-PROTEIN KINASE TNNI3K-RELATED"/>
    <property type="match status" value="1"/>
</dbReference>
<keyword evidence="2" id="KW-0808">Transferase</keyword>
<dbReference type="EMBL" id="ML179238">
    <property type="protein sequence ID" value="THU93844.1"/>
    <property type="molecule type" value="Genomic_DNA"/>
</dbReference>
<dbReference type="Pfam" id="PF00069">
    <property type="entry name" value="Pkinase"/>
    <property type="match status" value="1"/>
</dbReference>
<dbReference type="InterPro" id="IPR000719">
    <property type="entry name" value="Prot_kinase_dom"/>
</dbReference>
<dbReference type="CDD" id="cd00180">
    <property type="entry name" value="PKc"/>
    <property type="match status" value="1"/>
</dbReference>
<dbReference type="GO" id="GO:0005524">
    <property type="term" value="F:ATP binding"/>
    <property type="evidence" value="ECO:0007669"/>
    <property type="project" value="InterPro"/>
</dbReference>
<evidence type="ECO:0000259" key="1">
    <source>
        <dbReference type="PROSITE" id="PS50011"/>
    </source>
</evidence>
<dbReference type="InterPro" id="IPR051681">
    <property type="entry name" value="Ser/Thr_Kinases-Pseudokinases"/>
</dbReference>
<name>A0A4S8LW46_DENBC</name>
<accession>A0A4S8LW46</accession>
<organism evidence="2 3">
    <name type="scientific">Dendrothele bispora (strain CBS 962.96)</name>
    <dbReference type="NCBI Taxonomy" id="1314807"/>
    <lineage>
        <taxon>Eukaryota</taxon>
        <taxon>Fungi</taxon>
        <taxon>Dikarya</taxon>
        <taxon>Basidiomycota</taxon>
        <taxon>Agaricomycotina</taxon>
        <taxon>Agaricomycetes</taxon>
        <taxon>Agaricomycetidae</taxon>
        <taxon>Agaricales</taxon>
        <taxon>Agaricales incertae sedis</taxon>
        <taxon>Dendrothele</taxon>
    </lineage>
</organism>
<feature type="domain" description="Protein kinase" evidence="1">
    <location>
        <begin position="118"/>
        <end position="363"/>
    </location>
</feature>
<evidence type="ECO:0000313" key="2">
    <source>
        <dbReference type="EMBL" id="THU93844.1"/>
    </source>
</evidence>
<gene>
    <name evidence="2" type="ORF">K435DRAFT_967124</name>
</gene>